<evidence type="ECO:0000256" key="2">
    <source>
        <dbReference type="PIRSR" id="PIRSR000390-1"/>
    </source>
</evidence>
<evidence type="ECO:0000313" key="5">
    <source>
        <dbReference type="EMBL" id="ATE55758.1"/>
    </source>
</evidence>
<dbReference type="GO" id="GO:0000271">
    <property type="term" value="P:polysaccharide biosynthetic process"/>
    <property type="evidence" value="ECO:0007669"/>
    <property type="project" value="TreeGrafter"/>
</dbReference>
<dbReference type="AlphaFoldDB" id="A0A290Z9S9"/>
<dbReference type="InterPro" id="IPR000653">
    <property type="entry name" value="DegT/StrS_aminotransferase"/>
</dbReference>
<dbReference type="Pfam" id="PF01041">
    <property type="entry name" value="DegT_DnrJ_EryC1"/>
    <property type="match status" value="1"/>
</dbReference>
<dbReference type="PIRSF" id="PIRSF000390">
    <property type="entry name" value="PLP_StrS"/>
    <property type="match status" value="1"/>
</dbReference>
<keyword evidence="6" id="KW-1185">Reference proteome</keyword>
<dbReference type="PANTHER" id="PTHR30244:SF34">
    <property type="entry name" value="DTDP-4-AMINO-4,6-DIDEOXYGALACTOSE TRANSAMINASE"/>
    <property type="match status" value="1"/>
</dbReference>
<proteinExistence type="inferred from homology"/>
<evidence type="ECO:0000256" key="3">
    <source>
        <dbReference type="PIRSR" id="PIRSR000390-2"/>
    </source>
</evidence>
<dbReference type="InterPro" id="IPR015424">
    <property type="entry name" value="PyrdxlP-dep_Trfase"/>
</dbReference>
<organism evidence="5 6">
    <name type="scientific">Actinosynnema pretiosum</name>
    <dbReference type="NCBI Taxonomy" id="42197"/>
    <lineage>
        <taxon>Bacteria</taxon>
        <taxon>Bacillati</taxon>
        <taxon>Actinomycetota</taxon>
        <taxon>Actinomycetes</taxon>
        <taxon>Pseudonocardiales</taxon>
        <taxon>Pseudonocardiaceae</taxon>
        <taxon>Actinosynnema</taxon>
    </lineage>
</organism>
<keyword evidence="3 4" id="KW-0663">Pyridoxal phosphate</keyword>
<sequence length="367" mass="38692">MTGVVPFFRPSLGAEEIAEVTATLTSGWVAPGPRAERFESLFAERVGAPAATATSSGTAALHLALLALGVGAGDEVITTALTCPATVNAIERTGARAVLVDVDPITLTIDPDRVRAAITPRTAVIVPVHYAGHPCRVDAVAAIAREHGLAVLDDGAHALGALHRGRPVGSLADLTAFSFQATKLITTGEGGMLVGRPDLVDRARTLANQGMTERGVVLPGLKLRMSDVNAGIGLRQLEKLPSFLTRRRQIADAYRAAFSDLRWLEAPEAVGDVLHAWHLFGIRVDHGADSFVAATRARGVETARQFRPVHLEPYYRRSRPAALPAAEREADRLVSIPLYPAMSEKDVAAVVTAVRGAAPTGRGGTTA</sequence>
<feature type="modified residue" description="N6-(pyridoxal phosphate)lysine" evidence="3">
    <location>
        <position position="183"/>
    </location>
</feature>
<evidence type="ECO:0000256" key="4">
    <source>
        <dbReference type="RuleBase" id="RU004508"/>
    </source>
</evidence>
<dbReference type="CDD" id="cd00616">
    <property type="entry name" value="AHBA_syn"/>
    <property type="match status" value="1"/>
</dbReference>
<dbReference type="GO" id="GO:0030170">
    <property type="term" value="F:pyridoxal phosphate binding"/>
    <property type="evidence" value="ECO:0007669"/>
    <property type="project" value="TreeGrafter"/>
</dbReference>
<dbReference type="PANTHER" id="PTHR30244">
    <property type="entry name" value="TRANSAMINASE"/>
    <property type="match status" value="1"/>
</dbReference>
<dbReference type="Gene3D" id="3.90.1150.10">
    <property type="entry name" value="Aspartate Aminotransferase, domain 1"/>
    <property type="match status" value="1"/>
</dbReference>
<reference evidence="5" key="1">
    <citation type="submission" date="2017-09" db="EMBL/GenBank/DDBJ databases">
        <title>Complete Genome Sequence of ansamitocin-producing Bacterium Actinosynnema pretiosum X47.</title>
        <authorList>
            <person name="Cao G."/>
            <person name="Zong G."/>
            <person name="Zhong C."/>
            <person name="Fu J."/>
        </authorList>
    </citation>
    <scope>NUCLEOTIDE SEQUENCE [LARGE SCALE GENOMIC DNA]</scope>
    <source>
        <strain evidence="5">X47</strain>
    </source>
</reference>
<dbReference type="EMBL" id="CP023445">
    <property type="protein sequence ID" value="ATE55758.1"/>
    <property type="molecule type" value="Genomic_DNA"/>
</dbReference>
<comment type="cofactor">
    <cofactor evidence="1">
        <name>pyridoxal 5'-phosphate</name>
        <dbReference type="ChEBI" id="CHEBI:597326"/>
    </cofactor>
</comment>
<evidence type="ECO:0000256" key="1">
    <source>
        <dbReference type="ARBA" id="ARBA00001933"/>
    </source>
</evidence>
<evidence type="ECO:0008006" key="7">
    <source>
        <dbReference type="Google" id="ProtNLM"/>
    </source>
</evidence>
<dbReference type="Proteomes" id="UP000218505">
    <property type="component" value="Chromosome"/>
</dbReference>
<gene>
    <name evidence="5" type="ORF">CNX65_22785</name>
</gene>
<dbReference type="GO" id="GO:0008483">
    <property type="term" value="F:transaminase activity"/>
    <property type="evidence" value="ECO:0007669"/>
    <property type="project" value="TreeGrafter"/>
</dbReference>
<evidence type="ECO:0000313" key="6">
    <source>
        <dbReference type="Proteomes" id="UP000218505"/>
    </source>
</evidence>
<name>A0A290Z9S9_9PSEU</name>
<dbReference type="KEGG" id="apre:CNX65_22785"/>
<dbReference type="Gene3D" id="3.40.640.10">
    <property type="entry name" value="Type I PLP-dependent aspartate aminotransferase-like (Major domain)"/>
    <property type="match status" value="1"/>
</dbReference>
<dbReference type="RefSeq" id="WP_096495589.1">
    <property type="nucleotide sequence ID" value="NZ_CP023445.1"/>
</dbReference>
<dbReference type="SUPFAM" id="SSF53383">
    <property type="entry name" value="PLP-dependent transferases"/>
    <property type="match status" value="1"/>
</dbReference>
<accession>A0A290Z9S9</accession>
<protein>
    <recommendedName>
        <fullName evidence="7">UDP-4-amino-4-deoxy-L-arabinose--oxoglutarate aminotransferase</fullName>
    </recommendedName>
</protein>
<comment type="similarity">
    <text evidence="4">Belongs to the DegT/DnrJ/EryC1 family.</text>
</comment>
<feature type="active site" description="Proton acceptor" evidence="2">
    <location>
        <position position="183"/>
    </location>
</feature>
<dbReference type="InterPro" id="IPR015422">
    <property type="entry name" value="PyrdxlP-dep_Trfase_small"/>
</dbReference>
<dbReference type="InterPro" id="IPR015421">
    <property type="entry name" value="PyrdxlP-dep_Trfase_major"/>
</dbReference>